<feature type="compositionally biased region" description="Basic and acidic residues" evidence="4">
    <location>
        <begin position="339"/>
        <end position="351"/>
    </location>
</feature>
<dbReference type="PROSITE" id="PS50082">
    <property type="entry name" value="WD_REPEATS_2"/>
    <property type="match status" value="6"/>
</dbReference>
<feature type="compositionally biased region" description="Basic and acidic residues" evidence="4">
    <location>
        <begin position="11"/>
        <end position="25"/>
    </location>
</feature>
<dbReference type="EMBL" id="KN820408">
    <property type="protein sequence ID" value="KIJ06276.1"/>
    <property type="molecule type" value="Genomic_DNA"/>
</dbReference>
<sequence length="554" mass="59776">MDTSTTMGAERGLDGDRENLDEQDKPVRPLQPLHILEGHTFWLQSLASIPNSDLFVSGSFDCSCRVWNAKEGKGVGGIMDQVGAVLAIVVSRDGKKMASGGHDGRIVVWSLESREKIIEWHTESEHVWSLAMSQDSHTLVSGHGNGTIMQWNASTGERIAGPYKIHDGVVSTVSFSADDSRIASGSYLSGDICVTYSHSGEDVIPPFKAHDSGIRSLVWLPINGQLVSASNDKTIKFWDTSHGFLLIGASLGHTDPVYASATSCDGKLLASSWSDQTARLWSTSTHEQIGPALQHPTSLYSVALSSNGHYLAAAGKDNKVYIWNLKDIKELAEIIGVPEKPDDHEAAKDDASDGPSWLDLPATRHPDISEDIAEVSHYAPEGAFFAHMEELPVNADKGKAKAEEDAVSADELDSPKRQRLFGGFNKKLLKPFRVVGKSAEPPTDHTQEPIPARERLIAALKQPAAAPKLSLAQIEQPAGEATTSGDTSSIHSSGAGPSGHPSQPSFWRQSRSPPALQVTPIAAAKGKDIIPIASWPTQRKLPHWLKPNDPKNKP</sequence>
<feature type="repeat" description="WD" evidence="3">
    <location>
        <begin position="120"/>
        <end position="161"/>
    </location>
</feature>
<dbReference type="PROSITE" id="PS00678">
    <property type="entry name" value="WD_REPEATS_1"/>
    <property type="match status" value="1"/>
</dbReference>
<dbReference type="SUPFAM" id="SSF50978">
    <property type="entry name" value="WD40 repeat-like"/>
    <property type="match status" value="1"/>
</dbReference>
<dbReference type="InterPro" id="IPR015943">
    <property type="entry name" value="WD40/YVTN_repeat-like_dom_sf"/>
</dbReference>
<keyword evidence="2" id="KW-0677">Repeat</keyword>
<dbReference type="InterPro" id="IPR036322">
    <property type="entry name" value="WD40_repeat_dom_sf"/>
</dbReference>
<evidence type="ECO:0000256" key="4">
    <source>
        <dbReference type="SAM" id="MobiDB-lite"/>
    </source>
</evidence>
<reference evidence="5 6" key="1">
    <citation type="submission" date="2014-06" db="EMBL/GenBank/DDBJ databases">
        <authorList>
            <consortium name="DOE Joint Genome Institute"/>
            <person name="Kuo A."/>
            <person name="Kohler A."/>
            <person name="Nagy L.G."/>
            <person name="Floudas D."/>
            <person name="Copeland A."/>
            <person name="Barry K.W."/>
            <person name="Cichocki N."/>
            <person name="Veneault-Fourrey C."/>
            <person name="LaButti K."/>
            <person name="Lindquist E.A."/>
            <person name="Lipzen A."/>
            <person name="Lundell T."/>
            <person name="Morin E."/>
            <person name="Murat C."/>
            <person name="Sun H."/>
            <person name="Tunlid A."/>
            <person name="Henrissat B."/>
            <person name="Grigoriev I.V."/>
            <person name="Hibbett D.S."/>
            <person name="Martin F."/>
            <person name="Nordberg H.P."/>
            <person name="Cantor M.N."/>
            <person name="Hua S.X."/>
        </authorList>
    </citation>
    <scope>NUCLEOTIDE SEQUENCE [LARGE SCALE GENOMIC DNA]</scope>
    <source>
        <strain evidence="5 6">ATCC 200175</strain>
    </source>
</reference>
<evidence type="ECO:0000256" key="3">
    <source>
        <dbReference type="PROSITE-ProRule" id="PRU00221"/>
    </source>
</evidence>
<protein>
    <submittedName>
        <fullName evidence="5">Unplaced genomic scaffold PAXINscaffold_1086, whole genome shotgun sequence</fullName>
    </submittedName>
</protein>
<proteinExistence type="predicted"/>
<feature type="region of interest" description="Disordered" evidence="4">
    <location>
        <begin position="339"/>
        <end position="363"/>
    </location>
</feature>
<dbReference type="InterPro" id="IPR020472">
    <property type="entry name" value="WD40_PAC1"/>
</dbReference>
<dbReference type="OrthoDB" id="538223at2759"/>
<dbReference type="Proteomes" id="UP000053647">
    <property type="component" value="Unassembled WGS sequence"/>
</dbReference>
<feature type="repeat" description="WD" evidence="3">
    <location>
        <begin position="250"/>
        <end position="291"/>
    </location>
</feature>
<keyword evidence="1 3" id="KW-0853">WD repeat</keyword>
<feature type="repeat" description="WD" evidence="3">
    <location>
        <begin position="78"/>
        <end position="119"/>
    </location>
</feature>
<dbReference type="InterPro" id="IPR019775">
    <property type="entry name" value="WD40_repeat_CS"/>
</dbReference>
<dbReference type="PANTHER" id="PTHR19879:SF9">
    <property type="entry name" value="TRANSCRIPTION INITIATION FACTOR TFIID SUBUNIT 5"/>
    <property type="match status" value="1"/>
</dbReference>
<dbReference type="PROSITE" id="PS50294">
    <property type="entry name" value="WD_REPEATS_REGION"/>
    <property type="match status" value="4"/>
</dbReference>
<evidence type="ECO:0000313" key="5">
    <source>
        <dbReference type="EMBL" id="KIJ06276.1"/>
    </source>
</evidence>
<feature type="compositionally biased region" description="Low complexity" evidence="4">
    <location>
        <begin position="488"/>
        <end position="505"/>
    </location>
</feature>
<evidence type="ECO:0000313" key="6">
    <source>
        <dbReference type="Proteomes" id="UP000053647"/>
    </source>
</evidence>
<dbReference type="PRINTS" id="PR00320">
    <property type="entry name" value="GPROTEINBRPT"/>
</dbReference>
<feature type="region of interest" description="Disordered" evidence="4">
    <location>
        <begin position="476"/>
        <end position="554"/>
    </location>
</feature>
<keyword evidence="6" id="KW-1185">Reference proteome</keyword>
<accession>A0A0C9TG68</accession>
<feature type="repeat" description="WD" evidence="3">
    <location>
        <begin position="292"/>
        <end position="333"/>
    </location>
</feature>
<dbReference type="Pfam" id="PF00400">
    <property type="entry name" value="WD40"/>
    <property type="match status" value="7"/>
</dbReference>
<evidence type="ECO:0000256" key="2">
    <source>
        <dbReference type="ARBA" id="ARBA00022737"/>
    </source>
</evidence>
<evidence type="ECO:0000256" key="1">
    <source>
        <dbReference type="ARBA" id="ARBA00022574"/>
    </source>
</evidence>
<feature type="repeat" description="WD" evidence="3">
    <location>
        <begin position="207"/>
        <end position="239"/>
    </location>
</feature>
<dbReference type="InterPro" id="IPR001680">
    <property type="entry name" value="WD40_rpt"/>
</dbReference>
<organism evidence="5 6">
    <name type="scientific">Paxillus involutus ATCC 200175</name>
    <dbReference type="NCBI Taxonomy" id="664439"/>
    <lineage>
        <taxon>Eukaryota</taxon>
        <taxon>Fungi</taxon>
        <taxon>Dikarya</taxon>
        <taxon>Basidiomycota</taxon>
        <taxon>Agaricomycotina</taxon>
        <taxon>Agaricomycetes</taxon>
        <taxon>Agaricomycetidae</taxon>
        <taxon>Boletales</taxon>
        <taxon>Paxilineae</taxon>
        <taxon>Paxillaceae</taxon>
        <taxon>Paxillus</taxon>
    </lineage>
</organism>
<name>A0A0C9TG68_PAXIN</name>
<dbReference type="PANTHER" id="PTHR19879">
    <property type="entry name" value="TRANSCRIPTION INITIATION FACTOR TFIID"/>
    <property type="match status" value="1"/>
</dbReference>
<reference evidence="6" key="2">
    <citation type="submission" date="2015-01" db="EMBL/GenBank/DDBJ databases">
        <title>Evolutionary Origins and Diversification of the Mycorrhizal Mutualists.</title>
        <authorList>
            <consortium name="DOE Joint Genome Institute"/>
            <consortium name="Mycorrhizal Genomics Consortium"/>
            <person name="Kohler A."/>
            <person name="Kuo A."/>
            <person name="Nagy L.G."/>
            <person name="Floudas D."/>
            <person name="Copeland A."/>
            <person name="Barry K.W."/>
            <person name="Cichocki N."/>
            <person name="Veneault-Fourrey C."/>
            <person name="LaButti K."/>
            <person name="Lindquist E.A."/>
            <person name="Lipzen A."/>
            <person name="Lundell T."/>
            <person name="Morin E."/>
            <person name="Murat C."/>
            <person name="Riley R."/>
            <person name="Ohm R."/>
            <person name="Sun H."/>
            <person name="Tunlid A."/>
            <person name="Henrissat B."/>
            <person name="Grigoriev I.V."/>
            <person name="Hibbett D.S."/>
            <person name="Martin F."/>
        </authorList>
    </citation>
    <scope>NUCLEOTIDE SEQUENCE [LARGE SCALE GENOMIC DNA]</scope>
    <source>
        <strain evidence="6">ATCC 200175</strain>
    </source>
</reference>
<dbReference type="Gene3D" id="2.130.10.10">
    <property type="entry name" value="YVTN repeat-like/Quinoprotein amine dehydrogenase"/>
    <property type="match status" value="2"/>
</dbReference>
<feature type="repeat" description="WD" evidence="3">
    <location>
        <begin position="36"/>
        <end position="77"/>
    </location>
</feature>
<dbReference type="CDD" id="cd00200">
    <property type="entry name" value="WD40"/>
    <property type="match status" value="1"/>
</dbReference>
<dbReference type="SMART" id="SM00320">
    <property type="entry name" value="WD40"/>
    <property type="match status" value="7"/>
</dbReference>
<feature type="non-terminal residue" evidence="5">
    <location>
        <position position="554"/>
    </location>
</feature>
<gene>
    <name evidence="5" type="ORF">PAXINDRAFT_121718</name>
</gene>
<dbReference type="HOGENOM" id="CLU_029556_0_0_1"/>
<dbReference type="AlphaFoldDB" id="A0A0C9TG68"/>
<feature type="region of interest" description="Disordered" evidence="4">
    <location>
        <begin position="1"/>
        <end position="25"/>
    </location>
</feature>